<dbReference type="PANTHER" id="PTHR47718:SF18">
    <property type="entry name" value="PROTEIN FAR1-RELATED SEQUENCE 5-LIKE"/>
    <property type="match status" value="1"/>
</dbReference>
<dbReference type="PANTHER" id="PTHR47718">
    <property type="entry name" value="OS01G0519700 PROTEIN"/>
    <property type="match status" value="1"/>
</dbReference>
<dbReference type="AlphaFoldDB" id="A0AAD8MZ32"/>
<dbReference type="Proteomes" id="UP001237642">
    <property type="component" value="Unassembled WGS sequence"/>
</dbReference>
<reference evidence="2" key="2">
    <citation type="submission" date="2023-05" db="EMBL/GenBank/DDBJ databases">
        <authorList>
            <person name="Schelkunov M.I."/>
        </authorList>
    </citation>
    <scope>NUCLEOTIDE SEQUENCE</scope>
    <source>
        <strain evidence="2">Hsosn_3</strain>
        <tissue evidence="2">Leaf</tissue>
    </source>
</reference>
<dbReference type="Pfam" id="PF10551">
    <property type="entry name" value="MULE"/>
    <property type="match status" value="1"/>
</dbReference>
<reference evidence="2" key="1">
    <citation type="submission" date="2023-02" db="EMBL/GenBank/DDBJ databases">
        <title>Genome of toxic invasive species Heracleum sosnowskyi carries increased number of genes despite the absence of recent whole-genome duplications.</title>
        <authorList>
            <person name="Schelkunov M."/>
            <person name="Shtratnikova V."/>
            <person name="Makarenko M."/>
            <person name="Klepikova A."/>
            <person name="Omelchenko D."/>
            <person name="Novikova G."/>
            <person name="Obukhova E."/>
            <person name="Bogdanov V."/>
            <person name="Penin A."/>
            <person name="Logacheva M."/>
        </authorList>
    </citation>
    <scope>NUCLEOTIDE SEQUENCE</scope>
    <source>
        <strain evidence="2">Hsosn_3</strain>
        <tissue evidence="2">Leaf</tissue>
    </source>
</reference>
<proteinExistence type="predicted"/>
<accession>A0AAD8MZ32</accession>
<name>A0AAD8MZ32_9APIA</name>
<dbReference type="EMBL" id="JAUIZM010000004">
    <property type="protein sequence ID" value="KAK1390077.1"/>
    <property type="molecule type" value="Genomic_DNA"/>
</dbReference>
<evidence type="ECO:0000313" key="2">
    <source>
        <dbReference type="EMBL" id="KAK1390077.1"/>
    </source>
</evidence>
<organism evidence="2 3">
    <name type="scientific">Heracleum sosnowskyi</name>
    <dbReference type="NCBI Taxonomy" id="360622"/>
    <lineage>
        <taxon>Eukaryota</taxon>
        <taxon>Viridiplantae</taxon>
        <taxon>Streptophyta</taxon>
        <taxon>Embryophyta</taxon>
        <taxon>Tracheophyta</taxon>
        <taxon>Spermatophyta</taxon>
        <taxon>Magnoliopsida</taxon>
        <taxon>eudicotyledons</taxon>
        <taxon>Gunneridae</taxon>
        <taxon>Pentapetalae</taxon>
        <taxon>asterids</taxon>
        <taxon>campanulids</taxon>
        <taxon>Apiales</taxon>
        <taxon>Apiaceae</taxon>
        <taxon>Apioideae</taxon>
        <taxon>apioid superclade</taxon>
        <taxon>Tordylieae</taxon>
        <taxon>Tordyliinae</taxon>
        <taxon>Heracleum</taxon>
    </lineage>
</organism>
<comment type="caution">
    <text evidence="2">The sequence shown here is derived from an EMBL/GenBank/DDBJ whole genome shotgun (WGS) entry which is preliminary data.</text>
</comment>
<evidence type="ECO:0000259" key="1">
    <source>
        <dbReference type="Pfam" id="PF10551"/>
    </source>
</evidence>
<feature type="domain" description="MULE transposase" evidence="1">
    <location>
        <begin position="199"/>
        <end position="248"/>
    </location>
</feature>
<keyword evidence="3" id="KW-1185">Reference proteome</keyword>
<protein>
    <recommendedName>
        <fullName evidence="1">MULE transposase domain-containing protein</fullName>
    </recommendedName>
</protein>
<dbReference type="InterPro" id="IPR018289">
    <property type="entry name" value="MULE_transposase_dom"/>
</dbReference>
<sequence>MITEDLWRISSNQGVSSGGRRYYVPISIDEACIPVVNKLFDSMEECMEFYQAYGRAGFNEKSSQVKRGRTVSNRCGCGAKIILRIVSGKTYKISTFVEEDNHDLVPKSGVSKSHSFMKEHVGGYANVGAIVRDFRNFSRDLKAYVGERDAQMIINKFKAKHVSCESFYYAYDVDSEDHLTKLFWADVVARRNYELYGDVVSFDATFDTNMYNMVFCPFTWVDKHDRCVTFGFSLLSKEDIPHFQWTFDHF</sequence>
<gene>
    <name evidence="2" type="ORF">POM88_018255</name>
</gene>
<evidence type="ECO:0000313" key="3">
    <source>
        <dbReference type="Proteomes" id="UP001237642"/>
    </source>
</evidence>